<evidence type="ECO:0000313" key="3">
    <source>
        <dbReference type="Proteomes" id="UP000188181"/>
    </source>
</evidence>
<reference evidence="3" key="1">
    <citation type="submission" date="2017-02" db="EMBL/GenBank/DDBJ databases">
        <title>Comparative genomics and description of representatives of a novel lineage of planctomycetes thriving in anoxic sediments.</title>
        <authorList>
            <person name="Spring S."/>
            <person name="Bunk B."/>
            <person name="Sproer C."/>
        </authorList>
    </citation>
    <scope>NUCLEOTIDE SEQUENCE [LARGE SCALE GENOMIC DNA]</scope>
    <source>
        <strain evidence="3">SM-Chi-D1</strain>
    </source>
</reference>
<evidence type="ECO:0000256" key="1">
    <source>
        <dbReference type="SAM" id="SignalP"/>
    </source>
</evidence>
<dbReference type="KEGG" id="pbas:SMSP2_00783"/>
<name>A0A1Q2MCL6_9BACT</name>
<evidence type="ECO:0000313" key="2">
    <source>
        <dbReference type="EMBL" id="AQQ70435.1"/>
    </source>
</evidence>
<dbReference type="EMBL" id="CP019646">
    <property type="protein sequence ID" value="AQQ70435.1"/>
    <property type="molecule type" value="Genomic_DNA"/>
</dbReference>
<dbReference type="OrthoDB" id="258228at2"/>
<accession>A0A1Q2MCL6</accession>
<gene>
    <name evidence="2" type="ORF">SMSP2_00783</name>
</gene>
<keyword evidence="3" id="KW-1185">Reference proteome</keyword>
<sequence precursor="true">MTTKIKMSSLCAFVIMLAASLASADFRWGWTDKTPANWDTPGRWTENTAGWVQTQNLPGNTDKVVFVNDNGGPCTVVTEEVVNQLVLGQDGSGITAPLIVADGGSITTGVAWSAVGYNKGFCTLTVEAGGSVTFGQHLWVGFLKNLDETFSTGTIDIYGYVRVNEMTGLGWNGGTGFINVYDGGILDLHNFNAEGLSDPTKDVSINENSLINILSGGTIYLDGNQKSKIDAFSDVDRIIGCDGEGEVVTVWDEAMDKTIVTGIISLFDLSNITITDASRHIVPEDDPETTEDESLEFAIENMFEDGYTVNDMQTIFEADPAGAGAVYYVEFSTNQPAKVNTLRLQMNQDPEPEPARAINYFRLLAKSLGSETYDIVLYGQPIDTPYDLTDMTMDVMFPVVATDYRVEFTGNDDQGPRIQELSATGTFEEDLSTISQVWETARLSIIDSAPVKGDFPAANSFEEGEGVDSLQTIFEDNIPADSDSLLGPNIYYIDWATDNIVEVESLSFKVSHDALEEPLPGVEPADPDRAVNHVTIRAMSINSDTYDVVLYDGDVPVPNDGPFIGQAVLETPVRARNFRAEFTGHIEASGPRINELDAVGRIIPESYFDLTGDGMVNNPDFAVIAADWQLDTSATESTVIDDFESYTDLNNSNWEIELGDFYSAISLITNPAEAHGGSKALRWEYDVAAGSEYSDIAGIILTLDTPLNPADYSRMTIWINRGAENGEVSSFAVNLLSANDAVLASAVTAVDEPAGVYEQLVVDLGSIQAQAGDIAKINLHITKDTGITGGAGVIDIDDIEVSAACESPLADYNGDCIVNFDDIELMLREWLQGA</sequence>
<keyword evidence="1" id="KW-0732">Signal</keyword>
<dbReference type="AlphaFoldDB" id="A0A1Q2MCL6"/>
<dbReference type="Proteomes" id="UP000188181">
    <property type="component" value="Chromosome"/>
</dbReference>
<feature type="signal peptide" evidence="1">
    <location>
        <begin position="1"/>
        <end position="24"/>
    </location>
</feature>
<proteinExistence type="predicted"/>
<protein>
    <submittedName>
        <fullName evidence="2">Uncharacterized protein</fullName>
    </submittedName>
</protein>
<feature type="chain" id="PRO_5012953146" evidence="1">
    <location>
        <begin position="25"/>
        <end position="834"/>
    </location>
</feature>
<dbReference type="RefSeq" id="WP_146682698.1">
    <property type="nucleotide sequence ID" value="NZ_CP019646.1"/>
</dbReference>
<organism evidence="2 3">
    <name type="scientific">Limihaloglobus sulfuriphilus</name>
    <dbReference type="NCBI Taxonomy" id="1851148"/>
    <lineage>
        <taxon>Bacteria</taxon>
        <taxon>Pseudomonadati</taxon>
        <taxon>Planctomycetota</taxon>
        <taxon>Phycisphaerae</taxon>
        <taxon>Sedimentisphaerales</taxon>
        <taxon>Sedimentisphaeraceae</taxon>
        <taxon>Limihaloglobus</taxon>
    </lineage>
</organism>
<dbReference type="STRING" id="1851148.SMSP2_00783"/>